<organism evidence="8 9">
    <name type="scientific">Apatococcus fuscideae</name>
    <dbReference type="NCBI Taxonomy" id="2026836"/>
    <lineage>
        <taxon>Eukaryota</taxon>
        <taxon>Viridiplantae</taxon>
        <taxon>Chlorophyta</taxon>
        <taxon>core chlorophytes</taxon>
        <taxon>Trebouxiophyceae</taxon>
        <taxon>Chlorellales</taxon>
        <taxon>Chlorellaceae</taxon>
        <taxon>Apatococcus</taxon>
    </lineage>
</organism>
<dbReference type="EMBL" id="JALJOV010000620">
    <property type="protein sequence ID" value="KAK9862347.1"/>
    <property type="molecule type" value="Genomic_DNA"/>
</dbReference>
<dbReference type="Pfam" id="PF01490">
    <property type="entry name" value="Aa_trans"/>
    <property type="match status" value="1"/>
</dbReference>
<evidence type="ECO:0000256" key="3">
    <source>
        <dbReference type="ARBA" id="ARBA00022970"/>
    </source>
</evidence>
<keyword evidence="3" id="KW-0029">Amino-acid transport</keyword>
<dbReference type="InterPro" id="IPR013057">
    <property type="entry name" value="AA_transpt_TM"/>
</dbReference>
<proteinExistence type="predicted"/>
<protein>
    <recommendedName>
        <fullName evidence="7">Amino acid transporter transmembrane domain-containing protein</fullName>
    </recommendedName>
</protein>
<evidence type="ECO:0000256" key="6">
    <source>
        <dbReference type="SAM" id="Phobius"/>
    </source>
</evidence>
<feature type="transmembrane region" description="Helical" evidence="6">
    <location>
        <begin position="50"/>
        <end position="78"/>
    </location>
</feature>
<feature type="transmembrane region" description="Helical" evidence="6">
    <location>
        <begin position="141"/>
        <end position="164"/>
    </location>
</feature>
<dbReference type="PANTHER" id="PTHR22950:SF702">
    <property type="entry name" value="AMINO ACID TRANSPORTER PROTEIN"/>
    <property type="match status" value="1"/>
</dbReference>
<keyword evidence="4 6" id="KW-1133">Transmembrane helix</keyword>
<feature type="transmembrane region" description="Helical" evidence="6">
    <location>
        <begin position="209"/>
        <end position="228"/>
    </location>
</feature>
<feature type="domain" description="Amino acid transporter transmembrane" evidence="7">
    <location>
        <begin position="29"/>
        <end position="225"/>
    </location>
</feature>
<keyword evidence="9" id="KW-1185">Reference proteome</keyword>
<keyword evidence="5 6" id="KW-0472">Membrane</keyword>
<evidence type="ECO:0000313" key="8">
    <source>
        <dbReference type="EMBL" id="KAK9862347.1"/>
    </source>
</evidence>
<dbReference type="GO" id="GO:0015179">
    <property type="term" value="F:L-amino acid transmembrane transporter activity"/>
    <property type="evidence" value="ECO:0007669"/>
    <property type="project" value="TreeGrafter"/>
</dbReference>
<evidence type="ECO:0000256" key="5">
    <source>
        <dbReference type="ARBA" id="ARBA00023136"/>
    </source>
</evidence>
<evidence type="ECO:0000256" key="2">
    <source>
        <dbReference type="ARBA" id="ARBA00022692"/>
    </source>
</evidence>
<keyword evidence="2 6" id="KW-0812">Transmembrane</keyword>
<sequence length="371" mass="39842">MYTTLSKEGPARTSPARVLSLGGIRIMVNASLYWTLGIMGGAILPVPGAFAQTGAVCSTLFMVLTAAANVYTSDLLFWQAFATKRHDYESLSIATGGRILKHVSIASLLVLLLGTLLSTIQQAGEVMAAGINYINPNYTGIMVQGNGRIIMLLAMIVIAPLSLLHELRKLEIAGDFGILVVIVLVLVTMINSISHGLPALGNDFPDVGFSSIGNVASSVATYGFIFYLQPISMAMLPEFPQTRASFGAARFGADAVDAGNILQNNLGQGNKQGTLNIFFAVYVILAIAPFEFATRHSLDHWVRRFTGDRWRLPRNLCQTCLHDQLHHPCGQPLLLFFGKAMVQKHPERVGGPSLPPASNCYSDSAHGVGAT</sequence>
<dbReference type="AlphaFoldDB" id="A0AAW1SY47"/>
<evidence type="ECO:0000259" key="7">
    <source>
        <dbReference type="Pfam" id="PF01490"/>
    </source>
</evidence>
<evidence type="ECO:0000313" key="9">
    <source>
        <dbReference type="Proteomes" id="UP001485043"/>
    </source>
</evidence>
<dbReference type="GO" id="GO:0016020">
    <property type="term" value="C:membrane"/>
    <property type="evidence" value="ECO:0007669"/>
    <property type="project" value="UniProtKB-SubCell"/>
</dbReference>
<dbReference type="Proteomes" id="UP001485043">
    <property type="component" value="Unassembled WGS sequence"/>
</dbReference>
<reference evidence="8 9" key="1">
    <citation type="journal article" date="2024" name="Nat. Commun.">
        <title>Phylogenomics reveals the evolutionary origins of lichenization in chlorophyte algae.</title>
        <authorList>
            <person name="Puginier C."/>
            <person name="Libourel C."/>
            <person name="Otte J."/>
            <person name="Skaloud P."/>
            <person name="Haon M."/>
            <person name="Grisel S."/>
            <person name="Petersen M."/>
            <person name="Berrin J.G."/>
            <person name="Delaux P.M."/>
            <person name="Dal Grande F."/>
            <person name="Keller J."/>
        </authorList>
    </citation>
    <scope>NUCLEOTIDE SEQUENCE [LARGE SCALE GENOMIC DNA]</scope>
    <source>
        <strain evidence="8 9">SAG 2523</strain>
    </source>
</reference>
<feature type="transmembrane region" description="Helical" evidence="6">
    <location>
        <begin position="99"/>
        <end position="121"/>
    </location>
</feature>
<comment type="caution">
    <text evidence="8">The sequence shown here is derived from an EMBL/GenBank/DDBJ whole genome shotgun (WGS) entry which is preliminary data.</text>
</comment>
<dbReference type="PANTHER" id="PTHR22950">
    <property type="entry name" value="AMINO ACID TRANSPORTER"/>
    <property type="match status" value="1"/>
</dbReference>
<evidence type="ECO:0000256" key="4">
    <source>
        <dbReference type="ARBA" id="ARBA00022989"/>
    </source>
</evidence>
<feature type="transmembrane region" description="Helical" evidence="6">
    <location>
        <begin position="21"/>
        <end position="44"/>
    </location>
</feature>
<accession>A0AAW1SY47</accession>
<evidence type="ECO:0000256" key="1">
    <source>
        <dbReference type="ARBA" id="ARBA00004141"/>
    </source>
</evidence>
<gene>
    <name evidence="8" type="ORF">WJX84_001539</name>
</gene>
<name>A0AAW1SY47_9CHLO</name>
<feature type="transmembrane region" description="Helical" evidence="6">
    <location>
        <begin position="176"/>
        <end position="197"/>
    </location>
</feature>
<comment type="subcellular location">
    <subcellularLocation>
        <location evidence="1">Membrane</location>
        <topology evidence="1">Multi-pass membrane protein</topology>
    </subcellularLocation>
</comment>
<keyword evidence="3" id="KW-0813">Transport</keyword>